<comment type="caution">
    <text evidence="2">The sequence shown here is derived from an EMBL/GenBank/DDBJ whole genome shotgun (WGS) entry which is preliminary data.</text>
</comment>
<sequence length="165" mass="17834">MEWLRPARGSSGGLAFMIGWVGGRIRASPSRGDSPLPQELRDPSLPQSTTRLSSSCPQISFAGPRIIRATVKQQKSIASGQPRLSHICSTNSQGQGVSFGDLKIEQEYLGVVSPLAQSRTSGIVRFVLKALTSLTQISGVDRYVPEIQTPMILLVNNHGIFFSLV</sequence>
<feature type="region of interest" description="Disordered" evidence="1">
    <location>
        <begin position="28"/>
        <end position="53"/>
    </location>
</feature>
<protein>
    <submittedName>
        <fullName evidence="2">Uncharacterized protein</fullName>
    </submittedName>
</protein>
<reference evidence="2 3" key="1">
    <citation type="submission" date="2019-05" db="EMBL/GenBank/DDBJ databases">
        <title>Another draft genome of Portunus trituberculatus and its Hox gene families provides insights of decapod evolution.</title>
        <authorList>
            <person name="Jeong J.-H."/>
            <person name="Song I."/>
            <person name="Kim S."/>
            <person name="Choi T."/>
            <person name="Kim D."/>
            <person name="Ryu S."/>
            <person name="Kim W."/>
        </authorList>
    </citation>
    <scope>NUCLEOTIDE SEQUENCE [LARGE SCALE GENOMIC DNA]</scope>
    <source>
        <tissue evidence="2">Muscle</tissue>
    </source>
</reference>
<evidence type="ECO:0000256" key="1">
    <source>
        <dbReference type="SAM" id="MobiDB-lite"/>
    </source>
</evidence>
<dbReference type="AlphaFoldDB" id="A0A5B7FIB1"/>
<proteinExistence type="predicted"/>
<evidence type="ECO:0000313" key="2">
    <source>
        <dbReference type="EMBL" id="MPC44668.1"/>
    </source>
</evidence>
<dbReference type="EMBL" id="VSRR010006388">
    <property type="protein sequence ID" value="MPC44668.1"/>
    <property type="molecule type" value="Genomic_DNA"/>
</dbReference>
<gene>
    <name evidence="2" type="ORF">E2C01_038346</name>
</gene>
<evidence type="ECO:0000313" key="3">
    <source>
        <dbReference type="Proteomes" id="UP000324222"/>
    </source>
</evidence>
<dbReference type="Proteomes" id="UP000324222">
    <property type="component" value="Unassembled WGS sequence"/>
</dbReference>
<accession>A0A5B7FIB1</accession>
<keyword evidence="3" id="KW-1185">Reference proteome</keyword>
<organism evidence="2 3">
    <name type="scientific">Portunus trituberculatus</name>
    <name type="common">Swimming crab</name>
    <name type="synonym">Neptunus trituberculatus</name>
    <dbReference type="NCBI Taxonomy" id="210409"/>
    <lineage>
        <taxon>Eukaryota</taxon>
        <taxon>Metazoa</taxon>
        <taxon>Ecdysozoa</taxon>
        <taxon>Arthropoda</taxon>
        <taxon>Crustacea</taxon>
        <taxon>Multicrustacea</taxon>
        <taxon>Malacostraca</taxon>
        <taxon>Eumalacostraca</taxon>
        <taxon>Eucarida</taxon>
        <taxon>Decapoda</taxon>
        <taxon>Pleocyemata</taxon>
        <taxon>Brachyura</taxon>
        <taxon>Eubrachyura</taxon>
        <taxon>Portunoidea</taxon>
        <taxon>Portunidae</taxon>
        <taxon>Portuninae</taxon>
        <taxon>Portunus</taxon>
    </lineage>
</organism>
<name>A0A5B7FIB1_PORTR</name>